<accession>A0A1C3VRA4</accession>
<dbReference type="Proteomes" id="UP000199101">
    <property type="component" value="Unassembled WGS sequence"/>
</dbReference>
<reference evidence="3" key="1">
    <citation type="submission" date="2016-08" db="EMBL/GenBank/DDBJ databases">
        <authorList>
            <person name="Varghese N."/>
            <person name="Submissions Spin"/>
        </authorList>
    </citation>
    <scope>NUCLEOTIDE SEQUENCE [LARGE SCALE GENOMIC DNA]</scope>
    <source>
        <strain evidence="3">HAMBI 2975</strain>
    </source>
</reference>
<evidence type="ECO:0000256" key="1">
    <source>
        <dbReference type="SAM" id="MobiDB-lite"/>
    </source>
</evidence>
<keyword evidence="3" id="KW-1185">Reference proteome</keyword>
<protein>
    <submittedName>
        <fullName evidence="2">Uncharacterized protein</fullName>
    </submittedName>
</protein>
<proteinExistence type="predicted"/>
<sequence>MTNLQEQPLTLALSPQAGRGDDLSRSSLSVLARVRNDRGCAHRLLPVKTGRRWPTGRMRGMSRNVRVRVTTSAHKIVFLIRGGITLPRTFGPTLPLKGRVS</sequence>
<organism evidence="2 3">
    <name type="scientific">Rhizobium multihospitium</name>
    <dbReference type="NCBI Taxonomy" id="410764"/>
    <lineage>
        <taxon>Bacteria</taxon>
        <taxon>Pseudomonadati</taxon>
        <taxon>Pseudomonadota</taxon>
        <taxon>Alphaproteobacteria</taxon>
        <taxon>Hyphomicrobiales</taxon>
        <taxon>Rhizobiaceae</taxon>
        <taxon>Rhizobium/Agrobacterium group</taxon>
        <taxon>Rhizobium</taxon>
    </lineage>
</organism>
<gene>
    <name evidence="2" type="ORF">GA0061103_4210</name>
</gene>
<dbReference type="EMBL" id="FMAG01000003">
    <property type="protein sequence ID" value="SCB30024.1"/>
    <property type="molecule type" value="Genomic_DNA"/>
</dbReference>
<dbReference type="AlphaFoldDB" id="A0A1C3VRA4"/>
<feature type="region of interest" description="Disordered" evidence="1">
    <location>
        <begin position="1"/>
        <end position="24"/>
    </location>
</feature>
<evidence type="ECO:0000313" key="3">
    <source>
        <dbReference type="Proteomes" id="UP000199101"/>
    </source>
</evidence>
<dbReference type="STRING" id="410764.GA0061103_4210"/>
<name>A0A1C3VRA4_9HYPH</name>
<evidence type="ECO:0000313" key="2">
    <source>
        <dbReference type="EMBL" id="SCB30024.1"/>
    </source>
</evidence>